<feature type="transmembrane region" description="Helical" evidence="1">
    <location>
        <begin position="68"/>
        <end position="92"/>
    </location>
</feature>
<feature type="transmembrane region" description="Helical" evidence="1">
    <location>
        <begin position="196"/>
        <end position="215"/>
    </location>
</feature>
<feature type="non-terminal residue" evidence="2">
    <location>
        <position position="1"/>
    </location>
</feature>
<reference evidence="2" key="1">
    <citation type="submission" date="2021-02" db="EMBL/GenBank/DDBJ databases">
        <authorList>
            <person name="Dougan E. K."/>
            <person name="Rhodes N."/>
            <person name="Thang M."/>
            <person name="Chan C."/>
        </authorList>
    </citation>
    <scope>NUCLEOTIDE SEQUENCE</scope>
</reference>
<dbReference type="OrthoDB" id="417708at2759"/>
<dbReference type="AlphaFoldDB" id="A0A812UUC7"/>
<feature type="transmembrane region" description="Helical" evidence="1">
    <location>
        <begin position="354"/>
        <end position="371"/>
    </location>
</feature>
<protein>
    <submittedName>
        <fullName evidence="2">HERC1 protein</fullName>
    </submittedName>
</protein>
<accession>A0A812UUC7</accession>
<proteinExistence type="predicted"/>
<evidence type="ECO:0000256" key="1">
    <source>
        <dbReference type="SAM" id="Phobius"/>
    </source>
</evidence>
<dbReference type="EMBL" id="CAJNIZ010038480">
    <property type="protein sequence ID" value="CAE7578618.1"/>
    <property type="molecule type" value="Genomic_DNA"/>
</dbReference>
<feature type="transmembrane region" description="Helical" evidence="1">
    <location>
        <begin position="162"/>
        <end position="190"/>
    </location>
</feature>
<organism evidence="2 3">
    <name type="scientific">Symbiodinium pilosum</name>
    <name type="common">Dinoflagellate</name>
    <dbReference type="NCBI Taxonomy" id="2952"/>
    <lineage>
        <taxon>Eukaryota</taxon>
        <taxon>Sar</taxon>
        <taxon>Alveolata</taxon>
        <taxon>Dinophyceae</taxon>
        <taxon>Suessiales</taxon>
        <taxon>Symbiodiniaceae</taxon>
        <taxon>Symbiodinium</taxon>
    </lineage>
</organism>
<keyword evidence="1" id="KW-1133">Transmembrane helix</keyword>
<keyword evidence="1" id="KW-0472">Membrane</keyword>
<comment type="caution">
    <text evidence="2">The sequence shown here is derived from an EMBL/GenBank/DDBJ whole genome shotgun (WGS) entry which is preliminary data.</text>
</comment>
<keyword evidence="1" id="KW-0812">Transmembrane</keyword>
<gene>
    <name evidence="2" type="primary">HERC1</name>
    <name evidence="2" type="ORF">SPIL2461_LOCUS15545</name>
</gene>
<evidence type="ECO:0000313" key="3">
    <source>
        <dbReference type="Proteomes" id="UP000649617"/>
    </source>
</evidence>
<name>A0A812UUC7_SYMPI</name>
<dbReference type="Proteomes" id="UP000649617">
    <property type="component" value="Unassembled WGS sequence"/>
</dbReference>
<evidence type="ECO:0000313" key="2">
    <source>
        <dbReference type="EMBL" id="CAE7578618.1"/>
    </source>
</evidence>
<feature type="transmembrane region" description="Helical" evidence="1">
    <location>
        <begin position="33"/>
        <end position="56"/>
    </location>
</feature>
<sequence>MDGFDRFISHDWQTPGWRKVLSLLIQSGWRSMLIWWAIGTAVSFFLCMVDVLPLFYKSEARILGFQSVLPMGCWVTLGGAISAVGGLLLSMYNPFGSPSCFLDAACICQTDDLLMQKGIYNIGGCLSVSTNLHVLLSRHYFSRLWCVFELSAYRKLNPSGRIILTPIHVEAFAANIYIWLHACGLLLVVFRASYDQGGITVLLMFAFVATVLLPLSHSFRQRSLDWQQIMADLDNFDVMDVQCRNDFDRQYIYAAIRSWYGSLDAFSEYVRGPFRQEVRVPLLVPFKYHCVLSTPMLSVSLDYMLGLLKAGIPLRSLLAYTLSVPVALNLLWCPAAISLMVFACEQLPKRSFNGSLYTQTTVISLAMLALYI</sequence>
<feature type="transmembrane region" description="Helical" evidence="1">
    <location>
        <begin position="317"/>
        <end position="342"/>
    </location>
</feature>
<keyword evidence="3" id="KW-1185">Reference proteome</keyword>